<sequence length="108" mass="12463">MDESIDYNDIEISDGNVLTSFEDGIPSIKFFDWAQNLIKKSLSRTIIVKLLSRFPRRSIRRPNDGRSMDGCINYEKSRFKVIANLIEDIAYECGLGPKPKIYKRSETN</sequence>
<organism evidence="1 2">
    <name type="scientific">Gossypium harknessii</name>
    <dbReference type="NCBI Taxonomy" id="34285"/>
    <lineage>
        <taxon>Eukaryota</taxon>
        <taxon>Viridiplantae</taxon>
        <taxon>Streptophyta</taxon>
        <taxon>Embryophyta</taxon>
        <taxon>Tracheophyta</taxon>
        <taxon>Spermatophyta</taxon>
        <taxon>Magnoliopsida</taxon>
        <taxon>eudicotyledons</taxon>
        <taxon>Gunneridae</taxon>
        <taxon>Pentapetalae</taxon>
        <taxon>rosids</taxon>
        <taxon>malvids</taxon>
        <taxon>Malvales</taxon>
        <taxon>Malvaceae</taxon>
        <taxon>Malvoideae</taxon>
        <taxon>Gossypium</taxon>
    </lineage>
</organism>
<proteinExistence type="predicted"/>
<gene>
    <name evidence="1" type="ORF">Gohar_015314</name>
</gene>
<dbReference type="OrthoDB" id="10481424at2759"/>
<dbReference type="AlphaFoldDB" id="A0A7J9FZD1"/>
<protein>
    <submittedName>
        <fullName evidence="1">Uncharacterized protein</fullName>
    </submittedName>
</protein>
<evidence type="ECO:0000313" key="1">
    <source>
        <dbReference type="EMBL" id="MBA0790679.1"/>
    </source>
</evidence>
<dbReference type="EMBL" id="JABFAD010000001">
    <property type="protein sequence ID" value="MBA0790679.1"/>
    <property type="molecule type" value="Genomic_DNA"/>
</dbReference>
<evidence type="ECO:0000313" key="2">
    <source>
        <dbReference type="Proteomes" id="UP000593560"/>
    </source>
</evidence>
<accession>A0A7J9FZD1</accession>
<reference evidence="1 2" key="1">
    <citation type="journal article" date="2019" name="Genome Biol. Evol.">
        <title>Insights into the evolution of the New World diploid cottons (Gossypium, subgenus Houzingenia) based on genome sequencing.</title>
        <authorList>
            <person name="Grover C.E."/>
            <person name="Arick M.A. 2nd"/>
            <person name="Thrash A."/>
            <person name="Conover J.L."/>
            <person name="Sanders W.S."/>
            <person name="Peterson D.G."/>
            <person name="Frelichowski J.E."/>
            <person name="Scheffler J.A."/>
            <person name="Scheffler B.E."/>
            <person name="Wendel J.F."/>
        </authorList>
    </citation>
    <scope>NUCLEOTIDE SEQUENCE [LARGE SCALE GENOMIC DNA]</scope>
    <source>
        <strain evidence="1">0</strain>
        <tissue evidence="1">Leaf</tissue>
    </source>
</reference>
<dbReference type="Proteomes" id="UP000593560">
    <property type="component" value="Unassembled WGS sequence"/>
</dbReference>
<comment type="caution">
    <text evidence="1">The sequence shown here is derived from an EMBL/GenBank/DDBJ whole genome shotgun (WGS) entry which is preliminary data.</text>
</comment>
<keyword evidence="2" id="KW-1185">Reference proteome</keyword>
<name>A0A7J9FZD1_9ROSI</name>